<dbReference type="AlphaFoldDB" id="A0A1I3BSE3"/>
<dbReference type="Pfam" id="PF17042">
    <property type="entry name" value="NBD_C"/>
    <property type="match status" value="1"/>
</dbReference>
<dbReference type="Pfam" id="PF07005">
    <property type="entry name" value="SBD_N"/>
    <property type="match status" value="1"/>
</dbReference>
<dbReference type="GO" id="GO:0016301">
    <property type="term" value="F:kinase activity"/>
    <property type="evidence" value="ECO:0007669"/>
    <property type="project" value="UniProtKB-KW"/>
</dbReference>
<evidence type="ECO:0000256" key="4">
    <source>
        <dbReference type="ARBA" id="ARBA00022777"/>
    </source>
</evidence>
<evidence type="ECO:0000259" key="7">
    <source>
        <dbReference type="Pfam" id="PF07005"/>
    </source>
</evidence>
<keyword evidence="3" id="KW-0547">Nucleotide-binding</keyword>
<evidence type="ECO:0000256" key="2">
    <source>
        <dbReference type="ARBA" id="ARBA00022679"/>
    </source>
</evidence>
<dbReference type="Gene3D" id="3.40.980.20">
    <property type="entry name" value="Four-carbon acid sugar kinase, nucleotide binding domain"/>
    <property type="match status" value="1"/>
</dbReference>
<dbReference type="RefSeq" id="WP_092857075.1">
    <property type="nucleotide sequence ID" value="NZ_FOQH01000001.1"/>
</dbReference>
<proteinExistence type="inferred from homology"/>
<evidence type="ECO:0000256" key="1">
    <source>
        <dbReference type="ARBA" id="ARBA00005715"/>
    </source>
</evidence>
<keyword evidence="5" id="KW-0067">ATP-binding</keyword>
<feature type="domain" description="Four-carbon acid sugar kinase nucleotide binding" evidence="8">
    <location>
        <begin position="258"/>
        <end position="413"/>
    </location>
</feature>
<dbReference type="Gene3D" id="3.40.50.10840">
    <property type="entry name" value="Putative sugar-binding, N-terminal domain"/>
    <property type="match status" value="1"/>
</dbReference>
<keyword evidence="2" id="KW-0808">Transferase</keyword>
<evidence type="ECO:0000256" key="3">
    <source>
        <dbReference type="ARBA" id="ARBA00022741"/>
    </source>
</evidence>
<sequence length="422" mass="43388">MTPAAPAVGFVSDDLTGGLLVASYFEEAGLACPVILGAEAAATDPPRAPLAVVATRARLAPVAQALEETGRAFDALEAAGCAAFGYKVCGTFDCTEEGNIGPVADRLADRFGAPLLIQPGYTEFGLTVHWGHMFYRGVLLSESDKRFDPVTPMADPNLARFLSRSTRAPVPLLSHFEMAKGEAAAREALAARVAEGARLVMLDASDDADVAMSTRLSADARAMVGSDSFVIAFGLARAAGREGEAPSPRHVDGPAALFVGSVGPVAEGQLAEFEGAGHPVLRLDLLDPSPEEARIAAALDWAAARLGDRPFAVTTLADAEGVKRAQAALGVLGAARKAERLLAGVAAGVQARGARRILVGGGETSGAIAQALAVPRLRAMPRGPQGGGFCVAEGAAPLSLYLKSGKMGAPDAFLRALDEMKP</sequence>
<evidence type="ECO:0000256" key="5">
    <source>
        <dbReference type="ARBA" id="ARBA00022840"/>
    </source>
</evidence>
<reference evidence="9 10" key="1">
    <citation type="submission" date="2016-10" db="EMBL/GenBank/DDBJ databases">
        <authorList>
            <person name="de Groot N.N."/>
        </authorList>
    </citation>
    <scope>NUCLEOTIDE SEQUENCE [LARGE SCALE GENOMIC DNA]</scope>
    <source>
        <strain evidence="9 10">CGMCC 1.11030</strain>
    </source>
</reference>
<gene>
    <name evidence="9" type="ORF">SAMN05216258_101279</name>
</gene>
<evidence type="ECO:0000313" key="9">
    <source>
        <dbReference type="EMBL" id="SFH64681.1"/>
    </source>
</evidence>
<protein>
    <submittedName>
        <fullName evidence="9">Uncharacterized conserved protein YgbK, DUF1537 family</fullName>
    </submittedName>
</protein>
<dbReference type="SUPFAM" id="SSF142764">
    <property type="entry name" value="YgbK-like"/>
    <property type="match status" value="1"/>
</dbReference>
<accession>A0A1I3BSE3</accession>
<dbReference type="EMBL" id="FOQH01000001">
    <property type="protein sequence ID" value="SFH64681.1"/>
    <property type="molecule type" value="Genomic_DNA"/>
</dbReference>
<comment type="similarity">
    <text evidence="1">Belongs to the four-carbon acid sugar kinase family.</text>
</comment>
<keyword evidence="10" id="KW-1185">Reference proteome</keyword>
<dbReference type="STRING" id="1114924.SAMN05216258_101279"/>
<dbReference type="GO" id="GO:0005524">
    <property type="term" value="F:ATP binding"/>
    <property type="evidence" value="ECO:0007669"/>
    <property type="project" value="UniProtKB-KW"/>
</dbReference>
<dbReference type="InterPro" id="IPR010737">
    <property type="entry name" value="4-carb_acid_sugar_kinase_N"/>
</dbReference>
<dbReference type="OrthoDB" id="191465at2"/>
<evidence type="ECO:0000259" key="8">
    <source>
        <dbReference type="Pfam" id="PF17042"/>
    </source>
</evidence>
<evidence type="ECO:0000313" key="10">
    <source>
        <dbReference type="Proteomes" id="UP000199377"/>
    </source>
</evidence>
<dbReference type="InterPro" id="IPR037051">
    <property type="entry name" value="4-carb_acid_sugar_kinase_N_sf"/>
</dbReference>
<feature type="domain" description="Four-carbon acid sugar kinase N-terminal" evidence="7">
    <location>
        <begin position="9"/>
        <end position="230"/>
    </location>
</feature>
<dbReference type="InterPro" id="IPR042213">
    <property type="entry name" value="NBD_C_sf"/>
</dbReference>
<dbReference type="Proteomes" id="UP000199377">
    <property type="component" value="Unassembled WGS sequence"/>
</dbReference>
<organism evidence="9 10">
    <name type="scientific">Albimonas pacifica</name>
    <dbReference type="NCBI Taxonomy" id="1114924"/>
    <lineage>
        <taxon>Bacteria</taxon>
        <taxon>Pseudomonadati</taxon>
        <taxon>Pseudomonadota</taxon>
        <taxon>Alphaproteobacteria</taxon>
        <taxon>Rhodobacterales</taxon>
        <taxon>Paracoccaceae</taxon>
        <taxon>Albimonas</taxon>
    </lineage>
</organism>
<evidence type="ECO:0000256" key="6">
    <source>
        <dbReference type="ARBA" id="ARBA00023277"/>
    </source>
</evidence>
<dbReference type="InterPro" id="IPR031475">
    <property type="entry name" value="NBD_C"/>
</dbReference>
<keyword evidence="6" id="KW-0119">Carbohydrate metabolism</keyword>
<keyword evidence="4" id="KW-0418">Kinase</keyword>
<name>A0A1I3BSE3_9RHOB</name>